<dbReference type="SUPFAM" id="SSF50104">
    <property type="entry name" value="Translation proteins SH3-like domain"/>
    <property type="match status" value="1"/>
</dbReference>
<dbReference type="PANTHER" id="PTHR10497">
    <property type="entry name" value="60S RIBOSOMAL PROTEIN L27"/>
    <property type="match status" value="1"/>
</dbReference>
<evidence type="ECO:0000313" key="3">
    <source>
        <dbReference type="Proteomes" id="UP001358586"/>
    </source>
</evidence>
<dbReference type="Gene3D" id="2.30.30.770">
    <property type="match status" value="1"/>
</dbReference>
<name>A0ABR0QD35_GOSAR</name>
<evidence type="ECO:0000256" key="1">
    <source>
        <dbReference type="ARBA" id="ARBA00009124"/>
    </source>
</evidence>
<keyword evidence="3" id="KW-1185">Reference proteome</keyword>
<dbReference type="InterPro" id="IPR008991">
    <property type="entry name" value="Translation_prot_SH3-like_sf"/>
</dbReference>
<dbReference type="Proteomes" id="UP001358586">
    <property type="component" value="Chromosome 4"/>
</dbReference>
<dbReference type="InterPro" id="IPR038655">
    <property type="entry name" value="Ribosomal_eL27_sf"/>
</dbReference>
<organism evidence="2 3">
    <name type="scientific">Gossypium arboreum</name>
    <name type="common">Tree cotton</name>
    <name type="synonym">Gossypium nanking</name>
    <dbReference type="NCBI Taxonomy" id="29729"/>
    <lineage>
        <taxon>Eukaryota</taxon>
        <taxon>Viridiplantae</taxon>
        <taxon>Streptophyta</taxon>
        <taxon>Embryophyta</taxon>
        <taxon>Tracheophyta</taxon>
        <taxon>Spermatophyta</taxon>
        <taxon>Magnoliopsida</taxon>
        <taxon>eudicotyledons</taxon>
        <taxon>Gunneridae</taxon>
        <taxon>Pentapetalae</taxon>
        <taxon>rosids</taxon>
        <taxon>malvids</taxon>
        <taxon>Malvales</taxon>
        <taxon>Malvaceae</taxon>
        <taxon>Malvoideae</taxon>
        <taxon>Gossypium</taxon>
    </lineage>
</organism>
<comment type="caution">
    <text evidence="2">The sequence shown here is derived from an EMBL/GenBank/DDBJ whole genome shotgun (WGS) entry which is preliminary data.</text>
</comment>
<dbReference type="EMBL" id="JARKNE010000004">
    <property type="protein sequence ID" value="KAK5836868.1"/>
    <property type="molecule type" value="Genomic_DNA"/>
</dbReference>
<sequence length="62" mass="7016">MVKFLKPNKAVVFLQGHYAGCKVVIINEGTRDSPYGHYLVTGIKKYPNICICRNSMDMIIAR</sequence>
<proteinExistence type="inferred from homology"/>
<comment type="similarity">
    <text evidence="1">Belongs to the eukaryotic ribosomal protein eL27 family.</text>
</comment>
<dbReference type="InterPro" id="IPR001141">
    <property type="entry name" value="Ribosomal_eL27"/>
</dbReference>
<evidence type="ECO:0000313" key="2">
    <source>
        <dbReference type="EMBL" id="KAK5836868.1"/>
    </source>
</evidence>
<protein>
    <submittedName>
        <fullName evidence="2">Uncharacterized protein</fullName>
    </submittedName>
</protein>
<accession>A0ABR0QD35</accession>
<gene>
    <name evidence="2" type="ORF">PVK06_012672</name>
</gene>
<reference evidence="2 3" key="1">
    <citation type="submission" date="2023-03" db="EMBL/GenBank/DDBJ databases">
        <title>WGS of Gossypium arboreum.</title>
        <authorList>
            <person name="Yu D."/>
        </authorList>
    </citation>
    <scope>NUCLEOTIDE SEQUENCE [LARGE SCALE GENOMIC DNA]</scope>
    <source>
        <tissue evidence="2">Leaf</tissue>
    </source>
</reference>